<sequence length="129" mass="14387">HRILGHTLKDCFVVKNIIQKMIDEGTIDADLLTSLKKGKKVGTANVATLQDDMVSCASSNMRPAYNRNMLISDADFNPMILSGVEPHFGYGGRCRCQLERDILRRGGLHAVEPRGLHAIEPRRSEDRGR</sequence>
<dbReference type="AlphaFoldDB" id="W5RHX0"/>
<gene>
    <name evidence="1" type="ORF">UG30617</name>
</gene>
<accession>W5RHX0</accession>
<proteinExistence type="predicted"/>
<reference evidence="1" key="1">
    <citation type="journal article" date="2014" name="Heredity">
        <title>DNA sequence variation of wild barley Hordeum spontaneum (L.) across environmental gradients in Israel.</title>
        <authorList>
            <person name="Bedada G."/>
            <person name="Westerbergh A."/>
            <person name="Nevo E."/>
            <person name="Korol A."/>
            <person name="Schmid K.J."/>
        </authorList>
    </citation>
    <scope>NUCLEOTIDE SEQUENCE</scope>
</reference>
<feature type="non-terminal residue" evidence="1">
    <location>
        <position position="129"/>
    </location>
</feature>
<evidence type="ECO:0000313" key="1">
    <source>
        <dbReference type="EMBL" id="AGZ88659.1"/>
    </source>
</evidence>
<feature type="non-terminal residue" evidence="1">
    <location>
        <position position="1"/>
    </location>
</feature>
<dbReference type="EMBL" id="KC472066">
    <property type="protein sequence ID" value="AGZ88659.1"/>
    <property type="molecule type" value="Genomic_DNA"/>
</dbReference>
<protein>
    <submittedName>
        <fullName evidence="1">OsJ_21305-like protein</fullName>
    </submittedName>
</protein>
<name>W5RHX0_HORVS</name>
<organism evidence="1">
    <name type="scientific">Hordeum vulgare subsp. spontaneum</name>
    <name type="common">Wild barley</name>
    <name type="synonym">Hordeum spontaneum</name>
    <dbReference type="NCBI Taxonomy" id="77009"/>
    <lineage>
        <taxon>Eukaryota</taxon>
        <taxon>Viridiplantae</taxon>
        <taxon>Streptophyta</taxon>
        <taxon>Embryophyta</taxon>
        <taxon>Tracheophyta</taxon>
        <taxon>Spermatophyta</taxon>
        <taxon>Magnoliopsida</taxon>
        <taxon>Liliopsida</taxon>
        <taxon>Poales</taxon>
        <taxon>Poaceae</taxon>
        <taxon>BOP clade</taxon>
        <taxon>Pooideae</taxon>
        <taxon>Triticodae</taxon>
        <taxon>Triticeae</taxon>
        <taxon>Hordeinae</taxon>
        <taxon>Hordeum</taxon>
    </lineage>
</organism>